<dbReference type="RefSeq" id="WP_003925908.1">
    <property type="nucleotide sequence ID" value="NZ_BCTB01000003.1"/>
</dbReference>
<dbReference type="OrthoDB" id="4559777at2"/>
<feature type="transmembrane region" description="Helical" evidence="1">
    <location>
        <begin position="36"/>
        <end position="61"/>
    </location>
</feature>
<protein>
    <recommendedName>
        <fullName evidence="4">Integral membrane protein</fullName>
    </recommendedName>
</protein>
<gene>
    <name evidence="2" type="ORF">RMCT_0504</name>
</gene>
<feature type="transmembrane region" description="Helical" evidence="1">
    <location>
        <begin position="6"/>
        <end position="24"/>
    </location>
</feature>
<proteinExistence type="predicted"/>
<keyword evidence="1" id="KW-0812">Transmembrane</keyword>
<dbReference type="Proteomes" id="UP000069654">
    <property type="component" value="Unassembled WGS sequence"/>
</dbReference>
<dbReference type="AlphaFoldDB" id="A0A100XBK5"/>
<comment type="caution">
    <text evidence="2">The sequence shown here is derived from an EMBL/GenBank/DDBJ whole genome shotgun (WGS) entry which is preliminary data.</text>
</comment>
<evidence type="ECO:0000256" key="1">
    <source>
        <dbReference type="SAM" id="Phobius"/>
    </source>
</evidence>
<reference evidence="2 3" key="1">
    <citation type="journal article" date="2016" name="Genome Announc.">
        <title>Draft Genome Sequences of Five Rapidly Growing Mycobacterium Species, M. thermoresistibile, M. fortuitum subsp. acetamidolyticum, M. canariasense, M. brisbanense, and M. novocastrense.</title>
        <authorList>
            <person name="Katahira K."/>
            <person name="Ogura Y."/>
            <person name="Gotoh Y."/>
            <person name="Hayashi T."/>
        </authorList>
    </citation>
    <scope>NUCLEOTIDE SEQUENCE [LARGE SCALE GENOMIC DNA]</scope>
    <source>
        <strain evidence="2 3">JCM6362</strain>
    </source>
</reference>
<name>A0A100XBK5_MYCTH</name>
<dbReference type="STRING" id="1797.RMCT_0504"/>
<dbReference type="OMA" id="FAVWIAN"/>
<accession>A0A100XBK5</accession>
<reference evidence="3" key="2">
    <citation type="submission" date="2016-02" db="EMBL/GenBank/DDBJ databases">
        <title>Draft genome sequence of five rapidly growing Mycobacterium species.</title>
        <authorList>
            <person name="Katahira K."/>
            <person name="Gotou Y."/>
            <person name="Iida K."/>
            <person name="Ogura Y."/>
            <person name="Hayashi T."/>
        </authorList>
    </citation>
    <scope>NUCLEOTIDE SEQUENCE [LARGE SCALE GENOMIC DNA]</scope>
    <source>
        <strain evidence="3">JCM6362</strain>
    </source>
</reference>
<evidence type="ECO:0000313" key="3">
    <source>
        <dbReference type="Proteomes" id="UP000069654"/>
    </source>
</evidence>
<evidence type="ECO:0000313" key="2">
    <source>
        <dbReference type="EMBL" id="GAT13533.1"/>
    </source>
</evidence>
<feature type="transmembrane region" description="Helical" evidence="1">
    <location>
        <begin position="113"/>
        <end position="137"/>
    </location>
</feature>
<keyword evidence="1" id="KW-0472">Membrane</keyword>
<evidence type="ECO:0008006" key="4">
    <source>
        <dbReference type="Google" id="ProtNLM"/>
    </source>
</evidence>
<feature type="transmembrane region" description="Helical" evidence="1">
    <location>
        <begin position="67"/>
        <end position="86"/>
    </location>
</feature>
<keyword evidence="1" id="KW-1133">Transmembrane helix</keyword>
<sequence>MGIASLIAWVLTAGGGAFMLAKWVGGGGHRDSTRSALAPAAVFGHFGLAGLGLVLWIVYLVTDNHPIGWIALALLIPVVVLGFAMVRRWLSVYRGDAAGGQPSAVQDAPERSFPFPVVIGHGVLAVVTIVLALLAILEV</sequence>
<dbReference type="EMBL" id="BCTB01000003">
    <property type="protein sequence ID" value="GAT13533.1"/>
    <property type="molecule type" value="Genomic_DNA"/>
</dbReference>
<organism evidence="2 3">
    <name type="scientific">Mycolicibacterium thermoresistibile</name>
    <name type="common">Mycobacterium thermoresistibile</name>
    <dbReference type="NCBI Taxonomy" id="1797"/>
    <lineage>
        <taxon>Bacteria</taxon>
        <taxon>Bacillati</taxon>
        <taxon>Actinomycetota</taxon>
        <taxon>Actinomycetes</taxon>
        <taxon>Mycobacteriales</taxon>
        <taxon>Mycobacteriaceae</taxon>
        <taxon>Mycolicibacterium</taxon>
    </lineage>
</organism>